<protein>
    <submittedName>
        <fullName evidence="2">Leucine-rich protein</fullName>
    </submittedName>
</protein>
<reference evidence="2 3" key="1">
    <citation type="submission" date="2011-02" db="EMBL/GenBank/DDBJ databases">
        <authorList>
            <person name="Stanhope M.J."/>
            <person name="Durkin A.S."/>
            <person name="Hostetler J."/>
            <person name="Kim M."/>
            <person name="Radune D."/>
            <person name="Singh I."/>
            <person name="Town C.D."/>
        </authorList>
    </citation>
    <scope>NUCLEOTIDE SEQUENCE [LARGE SCALE GENOMIC DNA]</scope>
    <source>
        <strain evidence="2 3">NCFD 2020</strain>
    </source>
</reference>
<dbReference type="PANTHER" id="PTHR33744:SF15">
    <property type="entry name" value="CARBOHYDRATE DIACID REGULATOR"/>
    <property type="match status" value="1"/>
</dbReference>
<sequence length="286" mass="32956">MELKAYFPEVKRSYFPIFDSDWISIQDGEEYLHFPISSLTKRELILLEVLAHKNSPAEKHRSAWHAYLVDGKGDVPEELSAYQFIYFNHQEQLSQEFNDVLSSIIGTVIGTVIDHIAISQTRTAFLIDNQTKTDNFATLIDILPTLENDFGQAFRVFIGNEWPKDSLAPISAYFKEENNLFSSYLADKRSHQVVSFPELMLWSLIAVIPLKTVEAHFNHCLIQNKDMSDMVVAMWQSQGNLVQSAQKLYIHRNSLQYKLDKLKVQSGLNLKNLDDLAFAYLFIEKK</sequence>
<proteinExistence type="predicted"/>
<evidence type="ECO:0000313" key="3">
    <source>
        <dbReference type="Proteomes" id="UP000003732"/>
    </source>
</evidence>
<dbReference type="InterPro" id="IPR051448">
    <property type="entry name" value="CdaR-like_regulators"/>
</dbReference>
<gene>
    <name evidence="2" type="primary">lrp</name>
    <name evidence="2" type="ORF">SPB_1744</name>
</gene>
<dbReference type="Gene3D" id="1.10.10.2840">
    <property type="entry name" value="PucR C-terminal helix-turn-helix domain"/>
    <property type="match status" value="1"/>
</dbReference>
<name>F1YZL4_9STRE</name>
<dbReference type="RefSeq" id="WP_003105474.1">
    <property type="nucleotide sequence ID" value="NZ_AEUT02000001.1"/>
</dbReference>
<dbReference type="HOGENOM" id="CLU_081318_0_0_9"/>
<dbReference type="EMBL" id="AEUT02000001">
    <property type="protein sequence ID" value="EGE54755.1"/>
    <property type="molecule type" value="Genomic_DNA"/>
</dbReference>
<dbReference type="SUPFAM" id="SSF46689">
    <property type="entry name" value="Homeodomain-like"/>
    <property type="match status" value="1"/>
</dbReference>
<evidence type="ECO:0000259" key="1">
    <source>
        <dbReference type="Pfam" id="PF13556"/>
    </source>
</evidence>
<accession>F1YZL4</accession>
<dbReference type="AlphaFoldDB" id="F1YZL4"/>
<evidence type="ECO:0000313" key="2">
    <source>
        <dbReference type="EMBL" id="EGE54755.1"/>
    </source>
</evidence>
<dbReference type="Pfam" id="PF13556">
    <property type="entry name" value="HTH_30"/>
    <property type="match status" value="1"/>
</dbReference>
<dbReference type="Proteomes" id="UP000003732">
    <property type="component" value="Unassembled WGS sequence"/>
</dbReference>
<dbReference type="InterPro" id="IPR025736">
    <property type="entry name" value="PucR_C-HTH_dom"/>
</dbReference>
<dbReference type="PANTHER" id="PTHR33744">
    <property type="entry name" value="CARBOHYDRATE DIACID REGULATOR"/>
    <property type="match status" value="1"/>
</dbReference>
<dbReference type="eggNOG" id="COG2508">
    <property type="taxonomic scope" value="Bacteria"/>
</dbReference>
<dbReference type="InterPro" id="IPR042070">
    <property type="entry name" value="PucR_C-HTH_sf"/>
</dbReference>
<organism evidence="2 3">
    <name type="scientific">Streptococcus parauberis NCFD 2020</name>
    <dbReference type="NCBI Taxonomy" id="873447"/>
    <lineage>
        <taxon>Bacteria</taxon>
        <taxon>Bacillati</taxon>
        <taxon>Bacillota</taxon>
        <taxon>Bacilli</taxon>
        <taxon>Lactobacillales</taxon>
        <taxon>Streptococcaceae</taxon>
        <taxon>Streptococcus</taxon>
    </lineage>
</organism>
<dbReference type="GeneID" id="61421356"/>
<feature type="domain" description="PucR C-terminal helix-turn-helix" evidence="1">
    <location>
        <begin position="233"/>
        <end position="277"/>
    </location>
</feature>
<comment type="caution">
    <text evidence="2">The sequence shown here is derived from an EMBL/GenBank/DDBJ whole genome shotgun (WGS) entry which is preliminary data.</text>
</comment>
<dbReference type="InterPro" id="IPR009057">
    <property type="entry name" value="Homeodomain-like_sf"/>
</dbReference>